<dbReference type="Proteomes" id="UP000245383">
    <property type="component" value="Unassembled WGS sequence"/>
</dbReference>
<keyword evidence="4" id="KW-0238">DNA-binding</keyword>
<comment type="caution">
    <text evidence="6">The sequence shown here is derived from an EMBL/GenBank/DDBJ whole genome shotgun (WGS) entry which is preliminary data.</text>
</comment>
<dbReference type="PROSITE" id="PS00486">
    <property type="entry name" value="DNA_MISMATCH_REPAIR_2"/>
    <property type="match status" value="1"/>
</dbReference>
<evidence type="ECO:0000259" key="5">
    <source>
        <dbReference type="PROSITE" id="PS00486"/>
    </source>
</evidence>
<dbReference type="InterPro" id="IPR007696">
    <property type="entry name" value="DNA_mismatch_repair_MutS_core"/>
</dbReference>
<dbReference type="SMART" id="SM00533">
    <property type="entry name" value="MUTSd"/>
    <property type="match status" value="1"/>
</dbReference>
<accession>A0A2T9YYX4</accession>
<dbReference type="GO" id="GO:0006298">
    <property type="term" value="P:mismatch repair"/>
    <property type="evidence" value="ECO:0007669"/>
    <property type="project" value="InterPro"/>
</dbReference>
<evidence type="ECO:0000256" key="1">
    <source>
        <dbReference type="ARBA" id="ARBA00006271"/>
    </source>
</evidence>
<dbReference type="Gene3D" id="1.10.1420.10">
    <property type="match status" value="1"/>
</dbReference>
<sequence length="768" mass="86681">MDNKSKITYNSDEAKNPLISASVLGASHFNIFERSLKVLEDAKEGLDFDFCEQLIRQIIPDIIITNNRDEQLVSVLGNVIPILNVTPTVIVRPYSEFGLADATTRLLSHCSHIFKQQVNLNDSNIPDILNSINSIIGKNSKISTCCAGALLIYLQANTEKTSINNNSSAIVQVLEKLHVLPFMQISSESMQALNIFSNEKHPNMHNSSKGKKEGISLFGLLDNTKTPLGKYTLQMWMLKPLQKVEEIEGRLNNIQLLLESRFTDHKDKYIKNLANIKKISASLERLWMFPSINDLQTIIKFLFACIEIKSVAIEFEDDKIPILHRICDCVDTELLRSIGTQIVNTELDKLNDIYDGLGSFLTTVAQDQSKNLPQNLVNSMTVVYFPQLGYLISLESNNMSEISNLGSLLKDWCHQFSTEERIYYKNSRMYELDEFLGDIHAHIVDREIEITQMLKQDIRHHSDYLIKINKHVAEFDCLLALSTVAKEQNWTKPLIDDSQDIIIRKGKHPLLEILLGDFIANDTNFSNQEKSSLVDTENNAVSLNTNLQIESTGNDDCSCNVMILTGANFSGKSIYGKQIALIVYLSHIGSYVPAQSAKIGITDRIETKIKESDSLVEKKSSFVSDLQQISRAIRNSTSKTLVILDEFGKGTLYQDGLGLFYAVLHYFITQQSKHPKVIAMTHYGEVYDIAQSDNISQRIQWREMCVVENTKKKEKVVYLYKIKHGVALNSYAFACAQLAGVPNKVINLAKKYKESLSESSKFGSNIFN</sequence>
<gene>
    <name evidence="6" type="ORF">BB561_000471</name>
</gene>
<dbReference type="InterPro" id="IPR036187">
    <property type="entry name" value="DNA_mismatch_repair_MutS_sf"/>
</dbReference>
<dbReference type="PANTHER" id="PTHR11361:SF20">
    <property type="entry name" value="MUTS PROTEIN HOMOLOG 5"/>
    <property type="match status" value="1"/>
</dbReference>
<dbReference type="GO" id="GO:0005524">
    <property type="term" value="F:ATP binding"/>
    <property type="evidence" value="ECO:0007669"/>
    <property type="project" value="UniProtKB-KW"/>
</dbReference>
<dbReference type="SUPFAM" id="SSF48334">
    <property type="entry name" value="DNA repair protein MutS, domain III"/>
    <property type="match status" value="1"/>
</dbReference>
<keyword evidence="7" id="KW-1185">Reference proteome</keyword>
<proteinExistence type="inferred from homology"/>
<dbReference type="STRING" id="133385.A0A2T9YYX4"/>
<evidence type="ECO:0000313" key="6">
    <source>
        <dbReference type="EMBL" id="PVU97543.1"/>
    </source>
</evidence>
<dbReference type="InterPro" id="IPR045076">
    <property type="entry name" value="MutS"/>
</dbReference>
<feature type="domain" description="DNA mismatch repair proteins mutS family" evidence="5">
    <location>
        <begin position="640"/>
        <end position="656"/>
    </location>
</feature>
<organism evidence="6 7">
    <name type="scientific">Smittium simulii</name>
    <dbReference type="NCBI Taxonomy" id="133385"/>
    <lineage>
        <taxon>Eukaryota</taxon>
        <taxon>Fungi</taxon>
        <taxon>Fungi incertae sedis</taxon>
        <taxon>Zoopagomycota</taxon>
        <taxon>Kickxellomycotina</taxon>
        <taxon>Harpellomycetes</taxon>
        <taxon>Harpellales</taxon>
        <taxon>Legeriomycetaceae</taxon>
        <taxon>Smittium</taxon>
    </lineage>
</organism>
<keyword evidence="3" id="KW-0067">ATP-binding</keyword>
<dbReference type="InterPro" id="IPR017261">
    <property type="entry name" value="DNA_mismatch_repair_MutS/MSH"/>
</dbReference>
<dbReference type="GO" id="GO:0140664">
    <property type="term" value="F:ATP-dependent DNA damage sensor activity"/>
    <property type="evidence" value="ECO:0007669"/>
    <property type="project" value="InterPro"/>
</dbReference>
<evidence type="ECO:0000256" key="4">
    <source>
        <dbReference type="ARBA" id="ARBA00023125"/>
    </source>
</evidence>
<name>A0A2T9YYX4_9FUNG</name>
<evidence type="ECO:0000313" key="7">
    <source>
        <dbReference type="Proteomes" id="UP000245383"/>
    </source>
</evidence>
<evidence type="ECO:0000256" key="2">
    <source>
        <dbReference type="ARBA" id="ARBA00022741"/>
    </source>
</evidence>
<dbReference type="Gene3D" id="3.40.50.300">
    <property type="entry name" value="P-loop containing nucleotide triphosphate hydrolases"/>
    <property type="match status" value="1"/>
</dbReference>
<dbReference type="OrthoDB" id="29596at2759"/>
<dbReference type="SUPFAM" id="SSF52540">
    <property type="entry name" value="P-loop containing nucleoside triphosphate hydrolases"/>
    <property type="match status" value="1"/>
</dbReference>
<dbReference type="InterPro" id="IPR027417">
    <property type="entry name" value="P-loop_NTPase"/>
</dbReference>
<comment type="similarity">
    <text evidence="1">Belongs to the DNA mismatch repair MutS family.</text>
</comment>
<dbReference type="AlphaFoldDB" id="A0A2T9YYX4"/>
<dbReference type="GO" id="GO:0005634">
    <property type="term" value="C:nucleus"/>
    <property type="evidence" value="ECO:0007669"/>
    <property type="project" value="TreeGrafter"/>
</dbReference>
<reference evidence="6 7" key="1">
    <citation type="journal article" date="2018" name="MBio">
        <title>Comparative Genomics Reveals the Core Gene Toolbox for the Fungus-Insect Symbiosis.</title>
        <authorList>
            <person name="Wang Y."/>
            <person name="Stata M."/>
            <person name="Wang W."/>
            <person name="Stajich J.E."/>
            <person name="White M.M."/>
            <person name="Moncalvo J.M."/>
        </authorList>
    </citation>
    <scope>NUCLEOTIDE SEQUENCE [LARGE SCALE GENOMIC DNA]</scope>
    <source>
        <strain evidence="6 7">SWE-8-4</strain>
    </source>
</reference>
<dbReference type="GO" id="GO:0030983">
    <property type="term" value="F:mismatched DNA binding"/>
    <property type="evidence" value="ECO:0007669"/>
    <property type="project" value="InterPro"/>
</dbReference>
<dbReference type="InterPro" id="IPR000432">
    <property type="entry name" value="DNA_mismatch_repair_MutS_C"/>
</dbReference>
<dbReference type="Pfam" id="PF00488">
    <property type="entry name" value="MutS_V"/>
    <property type="match status" value="1"/>
</dbReference>
<dbReference type="SMART" id="SM00534">
    <property type="entry name" value="MUTSac"/>
    <property type="match status" value="1"/>
</dbReference>
<dbReference type="GO" id="GO:0051026">
    <property type="term" value="P:chiasma assembly"/>
    <property type="evidence" value="ECO:0007669"/>
    <property type="project" value="TreeGrafter"/>
</dbReference>
<keyword evidence="2" id="KW-0547">Nucleotide-binding</keyword>
<dbReference type="PANTHER" id="PTHR11361">
    <property type="entry name" value="DNA MISMATCH REPAIR PROTEIN MUTS FAMILY MEMBER"/>
    <property type="match status" value="1"/>
</dbReference>
<evidence type="ECO:0000256" key="3">
    <source>
        <dbReference type="ARBA" id="ARBA00022840"/>
    </source>
</evidence>
<dbReference type="Pfam" id="PF05192">
    <property type="entry name" value="MutS_III"/>
    <property type="match status" value="1"/>
</dbReference>
<dbReference type="EMBL" id="MBFR01000010">
    <property type="protein sequence ID" value="PVU97543.1"/>
    <property type="molecule type" value="Genomic_DNA"/>
</dbReference>
<dbReference type="PIRSF" id="PIRSF037677">
    <property type="entry name" value="DNA_mis_repair_Msh6"/>
    <property type="match status" value="1"/>
</dbReference>
<protein>
    <recommendedName>
        <fullName evidence="5">DNA mismatch repair proteins mutS family domain-containing protein</fullName>
    </recommendedName>
</protein>